<organism evidence="1">
    <name type="scientific">bioreactor metagenome</name>
    <dbReference type="NCBI Taxonomy" id="1076179"/>
    <lineage>
        <taxon>unclassified sequences</taxon>
        <taxon>metagenomes</taxon>
        <taxon>ecological metagenomes</taxon>
    </lineage>
</organism>
<evidence type="ECO:0000313" key="1">
    <source>
        <dbReference type="EMBL" id="MPN62574.1"/>
    </source>
</evidence>
<reference evidence="1" key="1">
    <citation type="submission" date="2019-08" db="EMBL/GenBank/DDBJ databases">
        <authorList>
            <person name="Kucharzyk K."/>
            <person name="Murdoch R.W."/>
            <person name="Higgins S."/>
            <person name="Loffler F."/>
        </authorList>
    </citation>
    <scope>NUCLEOTIDE SEQUENCE</scope>
</reference>
<gene>
    <name evidence="1" type="ORF">SDC9_210323</name>
</gene>
<dbReference type="AlphaFoldDB" id="A0A645JQR7"/>
<proteinExistence type="predicted"/>
<name>A0A645JQR7_9ZZZZ</name>
<sequence length="121" mass="13451">MESLVSLVSDVPPMAYIKGIDLVTEGVLTLQKVNKYLSRCVESQDYLEELLLTKGKDGALCLVKCFLQECSQVTFMVGRSDNPAHNAIAYSTISLNAKIQLIREMAENLKHLGKIVSIELY</sequence>
<accession>A0A645JQR7</accession>
<protein>
    <submittedName>
        <fullName evidence="1">Uncharacterized protein</fullName>
    </submittedName>
</protein>
<comment type="caution">
    <text evidence="1">The sequence shown here is derived from an EMBL/GenBank/DDBJ whole genome shotgun (WGS) entry which is preliminary data.</text>
</comment>
<dbReference type="EMBL" id="VSSQ01140765">
    <property type="protein sequence ID" value="MPN62574.1"/>
    <property type="molecule type" value="Genomic_DNA"/>
</dbReference>